<dbReference type="Pfam" id="PF00753">
    <property type="entry name" value="Lactamase_B"/>
    <property type="match status" value="1"/>
</dbReference>
<protein>
    <recommendedName>
        <fullName evidence="1">Metallo-beta-lactamase domain-containing protein</fullName>
    </recommendedName>
</protein>
<dbReference type="InterPro" id="IPR052159">
    <property type="entry name" value="Competence_DNA_uptake"/>
</dbReference>
<dbReference type="InterPro" id="IPR035681">
    <property type="entry name" value="ComA-like_MBL"/>
</dbReference>
<dbReference type="CDD" id="cd07731">
    <property type="entry name" value="ComA-like_MBL-fold"/>
    <property type="match status" value="1"/>
</dbReference>
<dbReference type="Proteomes" id="UP000177794">
    <property type="component" value="Unassembled WGS sequence"/>
</dbReference>
<organism evidence="2 3">
    <name type="scientific">Candidatus Woesebacteria bacterium RIFCSPHIGHO2_12_FULL_42_9</name>
    <dbReference type="NCBI Taxonomy" id="1802511"/>
    <lineage>
        <taxon>Bacteria</taxon>
        <taxon>Candidatus Woeseibacteriota</taxon>
    </lineage>
</organism>
<name>A0A1F8AU71_9BACT</name>
<dbReference type="SMART" id="SM00849">
    <property type="entry name" value="Lactamase_B"/>
    <property type="match status" value="1"/>
</dbReference>
<accession>A0A1F8AU71</accession>
<proteinExistence type="predicted"/>
<dbReference type="InterPro" id="IPR036866">
    <property type="entry name" value="RibonucZ/Hydroxyglut_hydro"/>
</dbReference>
<evidence type="ECO:0000259" key="1">
    <source>
        <dbReference type="SMART" id="SM00849"/>
    </source>
</evidence>
<feature type="domain" description="Metallo-beta-lactamase" evidence="1">
    <location>
        <begin position="40"/>
        <end position="251"/>
    </location>
</feature>
<reference evidence="2 3" key="1">
    <citation type="journal article" date="2016" name="Nat. Commun.">
        <title>Thousands of microbial genomes shed light on interconnected biogeochemical processes in an aquifer system.</title>
        <authorList>
            <person name="Anantharaman K."/>
            <person name="Brown C.T."/>
            <person name="Hug L.A."/>
            <person name="Sharon I."/>
            <person name="Castelle C.J."/>
            <person name="Probst A.J."/>
            <person name="Thomas B.C."/>
            <person name="Singh A."/>
            <person name="Wilkins M.J."/>
            <person name="Karaoz U."/>
            <person name="Brodie E.L."/>
            <person name="Williams K.H."/>
            <person name="Hubbard S.S."/>
            <person name="Banfield J.F."/>
        </authorList>
    </citation>
    <scope>NUCLEOTIDE SEQUENCE [LARGE SCALE GENOMIC DNA]</scope>
</reference>
<gene>
    <name evidence="2" type="ORF">A3E15_03460</name>
</gene>
<dbReference type="Gene3D" id="3.60.15.10">
    <property type="entry name" value="Ribonuclease Z/Hydroxyacylglutathione hydrolase-like"/>
    <property type="match status" value="1"/>
</dbReference>
<sequence length="295" mass="32302">MKSIWKYIFGIIGLSFLALVLAGSSASDDKLHLISCDVGQGDAILAVYKGNQILIDGGPDRRVLDCLAKYMPFWDKKIELVILTHPQDDHYGGLVEVFRSYEVGTFVANQVDSSTAGYRVLKNLVEASGVRVVNPTDNTSFRLGLLYLDIVHPSSALADDNKAKTGKGVLGAFTSSRDLNDYSVVAILSLGEFNALLTGDIGPNLIPEILARGEIDDVEYIKVPHHGSKNGLTQELLERSKPEVAVISVGRNNRYGHPHEEVLKMLSDENIKTLRTDELGDVEIETDGDTYSIKQ</sequence>
<dbReference type="PANTHER" id="PTHR30619:SF1">
    <property type="entry name" value="RECOMBINATION PROTEIN 2"/>
    <property type="match status" value="1"/>
</dbReference>
<dbReference type="AlphaFoldDB" id="A0A1F8AU71"/>
<evidence type="ECO:0000313" key="2">
    <source>
        <dbReference type="EMBL" id="OGM55180.1"/>
    </source>
</evidence>
<dbReference type="PANTHER" id="PTHR30619">
    <property type="entry name" value="DNA INTERNALIZATION/COMPETENCE PROTEIN COMEC/REC2"/>
    <property type="match status" value="1"/>
</dbReference>
<comment type="caution">
    <text evidence="2">The sequence shown here is derived from an EMBL/GenBank/DDBJ whole genome shotgun (WGS) entry which is preliminary data.</text>
</comment>
<dbReference type="STRING" id="1802511.A3E15_03460"/>
<dbReference type="EMBL" id="MGGX01000026">
    <property type="protein sequence ID" value="OGM55180.1"/>
    <property type="molecule type" value="Genomic_DNA"/>
</dbReference>
<dbReference type="InterPro" id="IPR001279">
    <property type="entry name" value="Metallo-B-lactamas"/>
</dbReference>
<dbReference type="SUPFAM" id="SSF56281">
    <property type="entry name" value="Metallo-hydrolase/oxidoreductase"/>
    <property type="match status" value="1"/>
</dbReference>
<evidence type="ECO:0000313" key="3">
    <source>
        <dbReference type="Proteomes" id="UP000177794"/>
    </source>
</evidence>